<sequence length="963" mass="108677">MYLLILSVYLNYRKSIAVFMIVLCAVVKVDAQGQTGNISCGFKLDTVSVRAGQTFTNAFWISNHADVMVKLVRQTIPGQEKTGLLRLPDTIILVPGQKRSFPLKYMADRQTIRNSMQVIKIKLREVEGEKSSEAAMENPGIEAAFYAQLEDIQGIFIDTDQQEVYLNQLTNQARVMVRIFNNGLIPVSFRLELTEIPDGLDFVGETVNLTLEPGTQQSLPFIAKNRLNSNIPADFSVTIRALDNKNNQIAVKRLRIMSISSDRRLAVNQTPFYQDKPNTVALRYMTIDTTLSMYQLQGNGKYELGAGRQISYQANVDYFNNPGQKGFNVYDSYVAYQGKTWGARIGNIYESLDFNLNGRGVKGKVYLGNKKSLNVYALDNNYLLFSQFNKLKFGNTLAVAYKEENSEADHKQLVVLRSNNLLTGIKTTLVSSNANIQLDKYQHIGFDAGYSKQDYAARSLNGLAAGAGYYLDYRGVNFYSSNYYSSPYYDGIRKGLLQLENRVVVAIGEHKNLNARINIVKNTPKVLAYADSAYLPVTNNYGNSTYEIGFGNRIGQWTYNIRPYYFSQYMTAGNLSDNKNDVWKSASVRTRFNITYSNNVHDLSFEMDHGYTYRNTSEKPPAPFFSSRMNFSYRNRVFGFSGFTQFNSYYLTDALAISGNPRYTIYSFGPNTHFVLFDNKLTVNASSMYNYYGFNRSQNYSLNANLRWLLKGDWAISADIFYSLNKIRSDREYNPVDGTQPQGDLQYLKSYRSDNRQLRIGIEKSFGGAGRGDNGKLELVYFEDNNGNGHRDKDEAPAAGILVKTEGIAAITNNKGIVTFTAEKNKTYSVSIVNDKGWNLLEPTDVFLIKNTKLEIPLVKTERVSGTMKYVADKYTEGTPILGGLRIKAVAANGKTFNTMTNELGGFNFYLPENNYTVSVETGGMPFSIVNQGQDLLVKRNTVSAIVFKYKDEQRKVEIVKFK</sequence>
<dbReference type="EMBL" id="JXRA01000072">
    <property type="protein sequence ID" value="KIO76134.1"/>
    <property type="molecule type" value="Genomic_DNA"/>
</dbReference>
<dbReference type="Gene3D" id="2.60.40.10">
    <property type="entry name" value="Immunoglobulins"/>
    <property type="match status" value="1"/>
</dbReference>
<evidence type="ECO:0000313" key="1">
    <source>
        <dbReference type="EMBL" id="KIO76134.1"/>
    </source>
</evidence>
<evidence type="ECO:0008006" key="3">
    <source>
        <dbReference type="Google" id="ProtNLM"/>
    </source>
</evidence>
<dbReference type="InterPro" id="IPR013783">
    <property type="entry name" value="Ig-like_fold"/>
</dbReference>
<organism evidence="1 2">
    <name type="scientific">Pedobacter lusitanus</name>
    <dbReference type="NCBI Taxonomy" id="1503925"/>
    <lineage>
        <taxon>Bacteria</taxon>
        <taxon>Pseudomonadati</taxon>
        <taxon>Bacteroidota</taxon>
        <taxon>Sphingobacteriia</taxon>
        <taxon>Sphingobacteriales</taxon>
        <taxon>Sphingobacteriaceae</taxon>
        <taxon>Pedobacter</taxon>
    </lineage>
</organism>
<accession>A0A0D0FUL6</accession>
<comment type="caution">
    <text evidence="1">The sequence shown here is derived from an EMBL/GenBank/DDBJ whole genome shotgun (WGS) entry which is preliminary data.</text>
</comment>
<protein>
    <recommendedName>
        <fullName evidence="3">SD-repeat containing protein B domain-containing protein</fullName>
    </recommendedName>
</protein>
<keyword evidence="2" id="KW-1185">Reference proteome</keyword>
<dbReference type="AlphaFoldDB" id="A0A0D0FUL6"/>
<proteinExistence type="predicted"/>
<gene>
    <name evidence="1" type="ORF">TH53_16585</name>
</gene>
<evidence type="ECO:0000313" key="2">
    <source>
        <dbReference type="Proteomes" id="UP000032049"/>
    </source>
</evidence>
<name>A0A0D0FUL6_9SPHI</name>
<dbReference type="STRING" id="1503925.TH53_16585"/>
<reference evidence="1 2" key="1">
    <citation type="submission" date="2015-01" db="EMBL/GenBank/DDBJ databases">
        <title>Draft genome sequence of Pedobacter sp. NL19 isolated from sludge of an effluent treatment pond in an abandoned uranium mine.</title>
        <authorList>
            <person name="Santos T."/>
            <person name="Caetano T."/>
            <person name="Covas C."/>
            <person name="Cruz A."/>
            <person name="Mendo S."/>
        </authorList>
    </citation>
    <scope>NUCLEOTIDE SEQUENCE [LARGE SCALE GENOMIC DNA]</scope>
    <source>
        <strain evidence="1 2">NL19</strain>
    </source>
</reference>
<dbReference type="Proteomes" id="UP000032049">
    <property type="component" value="Unassembled WGS sequence"/>
</dbReference>